<feature type="transmembrane region" description="Helical" evidence="1">
    <location>
        <begin position="259"/>
        <end position="280"/>
    </location>
</feature>
<dbReference type="InterPro" id="IPR037185">
    <property type="entry name" value="EmrE-like"/>
</dbReference>
<feature type="transmembrane region" description="Helical" evidence="1">
    <location>
        <begin position="33"/>
        <end position="53"/>
    </location>
</feature>
<dbReference type="SUPFAM" id="SSF103481">
    <property type="entry name" value="Multidrug resistance efflux transporter EmrE"/>
    <property type="match status" value="2"/>
</dbReference>
<keyword evidence="1" id="KW-1133">Transmembrane helix</keyword>
<evidence type="ECO:0000259" key="2">
    <source>
        <dbReference type="Pfam" id="PF00892"/>
    </source>
</evidence>
<dbReference type="Proteomes" id="UP000290870">
    <property type="component" value="Unassembled WGS sequence"/>
</dbReference>
<dbReference type="PANTHER" id="PTHR22911:SF76">
    <property type="entry name" value="EAMA DOMAIN-CONTAINING PROTEIN"/>
    <property type="match status" value="1"/>
</dbReference>
<feature type="domain" description="EamA" evidence="2">
    <location>
        <begin position="148"/>
        <end position="276"/>
    </location>
</feature>
<feature type="transmembrane region" description="Helical" evidence="1">
    <location>
        <begin position="234"/>
        <end position="253"/>
    </location>
</feature>
<protein>
    <submittedName>
        <fullName evidence="3">EamA family transporter</fullName>
    </submittedName>
</protein>
<gene>
    <name evidence="3" type="ORF">CRU90_04035</name>
</gene>
<organism evidence="3 4">
    <name type="scientific">Arcobacter cloacae</name>
    <dbReference type="NCBI Taxonomy" id="1054034"/>
    <lineage>
        <taxon>Bacteria</taxon>
        <taxon>Pseudomonadati</taxon>
        <taxon>Campylobacterota</taxon>
        <taxon>Epsilonproteobacteria</taxon>
        <taxon>Campylobacterales</taxon>
        <taxon>Arcobacteraceae</taxon>
        <taxon>Arcobacter</taxon>
    </lineage>
</organism>
<evidence type="ECO:0000256" key="1">
    <source>
        <dbReference type="SAM" id="Phobius"/>
    </source>
</evidence>
<dbReference type="Pfam" id="PF00892">
    <property type="entry name" value="EamA"/>
    <property type="match status" value="2"/>
</dbReference>
<evidence type="ECO:0000313" key="4">
    <source>
        <dbReference type="Proteomes" id="UP000290870"/>
    </source>
</evidence>
<feature type="transmembrane region" description="Helical" evidence="1">
    <location>
        <begin position="151"/>
        <end position="168"/>
    </location>
</feature>
<dbReference type="AlphaFoldDB" id="A0A4V1LVS7"/>
<reference evidence="3 4" key="1">
    <citation type="submission" date="2017-10" db="EMBL/GenBank/DDBJ databases">
        <title>Genomics of the genus Arcobacter.</title>
        <authorList>
            <person name="Perez-Cataluna A."/>
            <person name="Figueras M.J."/>
        </authorList>
    </citation>
    <scope>NUCLEOTIDE SEQUENCE [LARGE SCALE GENOMIC DNA]</scope>
    <source>
        <strain evidence="3 4">F26</strain>
    </source>
</reference>
<dbReference type="PANTHER" id="PTHR22911">
    <property type="entry name" value="ACYL-MALONYL CONDENSING ENZYME-RELATED"/>
    <property type="match status" value="1"/>
</dbReference>
<dbReference type="GO" id="GO:0016020">
    <property type="term" value="C:membrane"/>
    <property type="evidence" value="ECO:0007669"/>
    <property type="project" value="InterPro"/>
</dbReference>
<keyword evidence="1" id="KW-0472">Membrane</keyword>
<comment type="caution">
    <text evidence="3">The sequence shown here is derived from an EMBL/GenBank/DDBJ whole genome shotgun (WGS) entry which is preliminary data.</text>
</comment>
<feature type="transmembrane region" description="Helical" evidence="1">
    <location>
        <begin position="205"/>
        <end position="222"/>
    </location>
</feature>
<feature type="transmembrane region" description="Helical" evidence="1">
    <location>
        <begin position="7"/>
        <end position="27"/>
    </location>
</feature>
<dbReference type="OrthoDB" id="9810239at2"/>
<feature type="transmembrane region" description="Helical" evidence="1">
    <location>
        <begin position="175"/>
        <end position="193"/>
    </location>
</feature>
<dbReference type="RefSeq" id="WP_128985997.1">
    <property type="nucleotide sequence ID" value="NZ_PDJZ01000003.1"/>
</dbReference>
<feature type="transmembrane region" description="Helical" evidence="1">
    <location>
        <begin position="93"/>
        <end position="115"/>
    </location>
</feature>
<sequence length="289" mass="32458">MTNSAKGLILGSMGVFIMSLESLFIKFTTISPFLFAFYIGIFMFISMASTFLFKDFNYLKKAVKTSFPFLLICSFFMATSNIFFINAVKTTTVANVVIIFSTSALFSALIGYLLYKQKVTKNIFYASFFMFIGLFIIFNDKLEVGSIKGNIFALLCTLFFSVSFVLLSRYKDMNRVVLTAFSGILLTVIAYFFCEELAIDLKTLAIVMIMGLIISPISRVLLGTGAKYINASEVSLLMLIETIMAPIWVWIFLAEVPSSYTFIGGFIIILTLIINSLYTLKQERKSLSL</sequence>
<accession>A0A4V1LVS7</accession>
<dbReference type="EMBL" id="PDJZ01000003">
    <property type="protein sequence ID" value="RXJ85135.1"/>
    <property type="molecule type" value="Genomic_DNA"/>
</dbReference>
<evidence type="ECO:0000313" key="3">
    <source>
        <dbReference type="EMBL" id="RXJ85135.1"/>
    </source>
</evidence>
<feature type="transmembrane region" description="Helical" evidence="1">
    <location>
        <begin position="65"/>
        <end position="87"/>
    </location>
</feature>
<dbReference type="InterPro" id="IPR000620">
    <property type="entry name" value="EamA_dom"/>
</dbReference>
<keyword evidence="1" id="KW-0812">Transmembrane</keyword>
<proteinExistence type="predicted"/>
<feature type="domain" description="EamA" evidence="2">
    <location>
        <begin position="6"/>
        <end position="138"/>
    </location>
</feature>
<name>A0A4V1LVS7_9BACT</name>
<feature type="transmembrane region" description="Helical" evidence="1">
    <location>
        <begin position="122"/>
        <end position="139"/>
    </location>
</feature>